<gene>
    <name evidence="4" type="ordered locus">Tpet_0168</name>
</gene>
<dbReference type="Proteomes" id="UP000006558">
    <property type="component" value="Chromosome"/>
</dbReference>
<dbReference type="PANTHER" id="PTHR46401:SF2">
    <property type="entry name" value="GLYCOSYLTRANSFERASE WBBK-RELATED"/>
    <property type="match status" value="1"/>
</dbReference>
<dbReference type="CAZy" id="GT4">
    <property type="family name" value="Glycosyltransferase Family 4"/>
</dbReference>
<dbReference type="PANTHER" id="PTHR46401">
    <property type="entry name" value="GLYCOSYLTRANSFERASE WBBK-RELATED"/>
    <property type="match status" value="1"/>
</dbReference>
<dbReference type="Gene3D" id="3.40.50.2000">
    <property type="entry name" value="Glycogen Phosphorylase B"/>
    <property type="match status" value="2"/>
</dbReference>
<feature type="domain" description="Glycosyl transferase family 1" evidence="2">
    <location>
        <begin position="219"/>
        <end position="370"/>
    </location>
</feature>
<dbReference type="RefSeq" id="WP_011942858.1">
    <property type="nucleotide sequence ID" value="NC_009486.1"/>
</dbReference>
<accession>A5IJ24</accession>
<dbReference type="InterPro" id="IPR001296">
    <property type="entry name" value="Glyco_trans_1"/>
</dbReference>
<dbReference type="KEGG" id="tpt:Tpet_0168"/>
<dbReference type="Pfam" id="PF00534">
    <property type="entry name" value="Glycos_transf_1"/>
    <property type="match status" value="1"/>
</dbReference>
<keyword evidence="1 4" id="KW-0808">Transferase</keyword>
<dbReference type="AlphaFoldDB" id="A5IJ24"/>
<proteinExistence type="predicted"/>
<dbReference type="Pfam" id="PF13439">
    <property type="entry name" value="Glyco_transf_4"/>
    <property type="match status" value="1"/>
</dbReference>
<dbReference type="CDD" id="cd03794">
    <property type="entry name" value="GT4_WbuB-like"/>
    <property type="match status" value="1"/>
</dbReference>
<evidence type="ECO:0000313" key="5">
    <source>
        <dbReference type="Proteomes" id="UP000006558"/>
    </source>
</evidence>
<evidence type="ECO:0000259" key="3">
    <source>
        <dbReference type="Pfam" id="PF13439"/>
    </source>
</evidence>
<evidence type="ECO:0000313" key="4">
    <source>
        <dbReference type="EMBL" id="ABQ46197.1"/>
    </source>
</evidence>
<dbReference type="GO" id="GO:0016757">
    <property type="term" value="F:glycosyltransferase activity"/>
    <property type="evidence" value="ECO:0007669"/>
    <property type="project" value="InterPro"/>
</dbReference>
<dbReference type="STRING" id="390874.Tpet_0168"/>
<dbReference type="HOGENOM" id="CLU_009583_11_2_0"/>
<name>A5IJ24_THEP1</name>
<dbReference type="GO" id="GO:0009103">
    <property type="term" value="P:lipopolysaccharide biosynthetic process"/>
    <property type="evidence" value="ECO:0007669"/>
    <property type="project" value="TreeGrafter"/>
</dbReference>
<dbReference type="EMBL" id="CP000702">
    <property type="protein sequence ID" value="ABQ46197.1"/>
    <property type="molecule type" value="Genomic_DNA"/>
</dbReference>
<protein>
    <submittedName>
        <fullName evidence="4">Glycosyl transferase, group 1</fullName>
    </submittedName>
</protein>
<dbReference type="eggNOG" id="COG0438">
    <property type="taxonomic scope" value="Bacteria"/>
</dbReference>
<organism evidence="4 5">
    <name type="scientific">Thermotoga petrophila (strain ATCC BAA-488 / DSM 13995 / JCM 10881 / RKU-1)</name>
    <dbReference type="NCBI Taxonomy" id="390874"/>
    <lineage>
        <taxon>Bacteria</taxon>
        <taxon>Thermotogati</taxon>
        <taxon>Thermotogota</taxon>
        <taxon>Thermotogae</taxon>
        <taxon>Thermotogales</taxon>
        <taxon>Thermotogaceae</taxon>
        <taxon>Thermotoga</taxon>
    </lineage>
</organism>
<sequence>MNIAILNHYASVPEVGSAETRHFELARRFVREGHRVDIYVGDFSHLTGKRWSEMFGWSFSKDGADFIVVETREYIGNSLSRLLSSIDYYRNGRKKIIQSRYDVIIASSPHPFSWSLGWYYVKKKGGRFFIEIRDVWPDDLVELGSLSYRHPVSKLFDHMCKKYYPKADGIISLVPDLSNHFNRLKVRPKNFIYIPNGVDLKIFKDPEPCPAVDELFSKVPADKMKVVYAGSIVEHKGIKEFIEALSKVNKNLRDRFVFFFVGASQADYLVSVKETAKDLQNVFFFDPVPKRCVPYLLQKADVLLFTLSQTVMDHPAVSSYKVVDYMASGKPVLCVDIENLPFKKTKGAVFFRKDNLEEALRKILLEDLSELGRRNREYVVKERDWGRLYEKLRSFVLS</sequence>
<dbReference type="InterPro" id="IPR028098">
    <property type="entry name" value="Glyco_trans_4-like_N"/>
</dbReference>
<feature type="domain" description="Glycosyltransferase subfamily 4-like N-terminal" evidence="3">
    <location>
        <begin position="19"/>
        <end position="200"/>
    </location>
</feature>
<evidence type="ECO:0000256" key="1">
    <source>
        <dbReference type="ARBA" id="ARBA00022679"/>
    </source>
</evidence>
<dbReference type="SUPFAM" id="SSF53756">
    <property type="entry name" value="UDP-Glycosyltransferase/glycogen phosphorylase"/>
    <property type="match status" value="1"/>
</dbReference>
<reference evidence="4 5" key="2">
    <citation type="journal article" date="2009" name="Proc. Natl. Acad. Sci. U.S.A.">
        <title>On the chimeric nature, thermophilic origin, and phylogenetic placement of the Thermotogales.</title>
        <authorList>
            <person name="Zhaxybayeva O."/>
            <person name="Swithers K.S."/>
            <person name="Lapierre P."/>
            <person name="Fournier G.P."/>
            <person name="Bickhart D.M."/>
            <person name="DeBoy R.T."/>
            <person name="Nelson K.E."/>
            <person name="Nesbo C.L."/>
            <person name="Doolittle W.F."/>
            <person name="Gogarten J.P."/>
            <person name="Noll K.M."/>
        </authorList>
    </citation>
    <scope>NUCLEOTIDE SEQUENCE [LARGE SCALE GENOMIC DNA]</scope>
    <source>
        <strain evidence="5">ATCC BAA-488 / DSM 13995 / JCM 10881 / RKU-1</strain>
    </source>
</reference>
<evidence type="ECO:0000259" key="2">
    <source>
        <dbReference type="Pfam" id="PF00534"/>
    </source>
</evidence>
<reference evidence="5" key="1">
    <citation type="submission" date="2007-05" db="EMBL/GenBank/DDBJ databases">
        <title>Complete sequence of Thermotoga petrophila RKU-1.</title>
        <authorList>
            <consortium name="US DOE Joint Genome Institute"/>
            <person name="Copeland A."/>
            <person name="Lucas S."/>
            <person name="Lapidus A."/>
            <person name="Barry K."/>
            <person name="Glavina del Rio T."/>
            <person name="Dalin E."/>
            <person name="Tice H."/>
            <person name="Pitluck S."/>
            <person name="Sims D."/>
            <person name="Brettin T."/>
            <person name="Bruce D."/>
            <person name="Detter J.C."/>
            <person name="Han C."/>
            <person name="Tapia R."/>
            <person name="Schmutz J."/>
            <person name="Larimer F."/>
            <person name="Land M."/>
            <person name="Hauser L."/>
            <person name="Kyrpides N."/>
            <person name="Mikhailova N."/>
            <person name="Nelson K."/>
            <person name="Gogarten J.P."/>
            <person name="Noll K."/>
            <person name="Richardson P."/>
        </authorList>
    </citation>
    <scope>NUCLEOTIDE SEQUENCE [LARGE SCALE GENOMIC DNA]</scope>
    <source>
        <strain evidence="5">ATCC BAA-488 / DSM 13995 / JCM 10881 / RKU-1</strain>
    </source>
</reference>